<sequence length="358" mass="37571">MTEVALLDGVDTIAEDELETAEEVGLGVTSGVLEATEELGTTLELGKLELEELGVASGVLEATEELGVDSGLLEGLCATDEDDACVLKLKELIAIDELGVGPGVLDAPNELGDGSGLCSDDETTEEEYDSRALGADANEELRLGSAELDWVSGVGVGLDSEIAEDDNDAEDVVATSATSALDKLELELGASVLETAELPLEQLSDTFIASIPEVRDSYAFSVRVASIDAAIHGVVQASANVPVNGVQEVQDDEDGVADAELDVAIEEDVTATGEESLELDRLSIEEIRTELELDGISDELTSDELLLDKEGVGEITAAGVIEGDAEEDEIMSDETDEVAETDALEDCVSEEYEEPEDD</sequence>
<proteinExistence type="predicted"/>
<dbReference type="Proteomes" id="UP000799777">
    <property type="component" value="Unassembled WGS sequence"/>
</dbReference>
<protein>
    <submittedName>
        <fullName evidence="2">Uncharacterized protein</fullName>
    </submittedName>
</protein>
<feature type="region of interest" description="Disordered" evidence="1">
    <location>
        <begin position="325"/>
        <end position="358"/>
    </location>
</feature>
<reference evidence="2" key="1">
    <citation type="journal article" date="2020" name="Stud. Mycol.">
        <title>101 Dothideomycetes genomes: a test case for predicting lifestyles and emergence of pathogens.</title>
        <authorList>
            <person name="Haridas S."/>
            <person name="Albert R."/>
            <person name="Binder M."/>
            <person name="Bloem J."/>
            <person name="Labutti K."/>
            <person name="Salamov A."/>
            <person name="Andreopoulos B."/>
            <person name="Baker S."/>
            <person name="Barry K."/>
            <person name="Bills G."/>
            <person name="Bluhm B."/>
            <person name="Cannon C."/>
            <person name="Castanera R."/>
            <person name="Culley D."/>
            <person name="Daum C."/>
            <person name="Ezra D."/>
            <person name="Gonzalez J."/>
            <person name="Henrissat B."/>
            <person name="Kuo A."/>
            <person name="Liang C."/>
            <person name="Lipzen A."/>
            <person name="Lutzoni F."/>
            <person name="Magnuson J."/>
            <person name="Mondo S."/>
            <person name="Nolan M."/>
            <person name="Ohm R."/>
            <person name="Pangilinan J."/>
            <person name="Park H.-J."/>
            <person name="Ramirez L."/>
            <person name="Alfaro M."/>
            <person name="Sun H."/>
            <person name="Tritt A."/>
            <person name="Yoshinaga Y."/>
            <person name="Zwiers L.-H."/>
            <person name="Turgeon B."/>
            <person name="Goodwin S."/>
            <person name="Spatafora J."/>
            <person name="Crous P."/>
            <person name="Grigoriev I."/>
        </authorList>
    </citation>
    <scope>NUCLEOTIDE SEQUENCE</scope>
    <source>
        <strain evidence="2">CBS 110217</strain>
    </source>
</reference>
<evidence type="ECO:0000313" key="2">
    <source>
        <dbReference type="EMBL" id="KAF2026992.1"/>
    </source>
</evidence>
<keyword evidence="3" id="KW-1185">Reference proteome</keyword>
<accession>A0A9P4H4S0</accession>
<evidence type="ECO:0000313" key="3">
    <source>
        <dbReference type="Proteomes" id="UP000799777"/>
    </source>
</evidence>
<gene>
    <name evidence="2" type="ORF">EK21DRAFT_115235</name>
</gene>
<evidence type="ECO:0000256" key="1">
    <source>
        <dbReference type="SAM" id="MobiDB-lite"/>
    </source>
</evidence>
<dbReference type="EMBL" id="ML978233">
    <property type="protein sequence ID" value="KAF2026992.1"/>
    <property type="molecule type" value="Genomic_DNA"/>
</dbReference>
<organism evidence="2 3">
    <name type="scientific">Setomelanomma holmii</name>
    <dbReference type="NCBI Taxonomy" id="210430"/>
    <lineage>
        <taxon>Eukaryota</taxon>
        <taxon>Fungi</taxon>
        <taxon>Dikarya</taxon>
        <taxon>Ascomycota</taxon>
        <taxon>Pezizomycotina</taxon>
        <taxon>Dothideomycetes</taxon>
        <taxon>Pleosporomycetidae</taxon>
        <taxon>Pleosporales</taxon>
        <taxon>Pleosporineae</taxon>
        <taxon>Phaeosphaeriaceae</taxon>
        <taxon>Setomelanomma</taxon>
    </lineage>
</organism>
<name>A0A9P4H4S0_9PLEO</name>
<dbReference type="AlphaFoldDB" id="A0A9P4H4S0"/>
<comment type="caution">
    <text evidence="2">The sequence shown here is derived from an EMBL/GenBank/DDBJ whole genome shotgun (WGS) entry which is preliminary data.</text>
</comment>